<proteinExistence type="predicted"/>
<dbReference type="AlphaFoldDB" id="A0AAD9EFK8"/>
<dbReference type="EMBL" id="JAQOWY010000141">
    <property type="protein sequence ID" value="KAK1849539.1"/>
    <property type="molecule type" value="Genomic_DNA"/>
</dbReference>
<reference evidence="1" key="1">
    <citation type="submission" date="2023-01" db="EMBL/GenBank/DDBJ databases">
        <title>Colletotrichum chrysophilum M932 genome sequence.</title>
        <authorList>
            <person name="Baroncelli R."/>
        </authorList>
    </citation>
    <scope>NUCLEOTIDE SEQUENCE</scope>
    <source>
        <strain evidence="1">M932</strain>
    </source>
</reference>
<organism evidence="1 2">
    <name type="scientific">Colletotrichum chrysophilum</name>
    <dbReference type="NCBI Taxonomy" id="1836956"/>
    <lineage>
        <taxon>Eukaryota</taxon>
        <taxon>Fungi</taxon>
        <taxon>Dikarya</taxon>
        <taxon>Ascomycota</taxon>
        <taxon>Pezizomycotina</taxon>
        <taxon>Sordariomycetes</taxon>
        <taxon>Hypocreomycetidae</taxon>
        <taxon>Glomerellales</taxon>
        <taxon>Glomerellaceae</taxon>
        <taxon>Colletotrichum</taxon>
        <taxon>Colletotrichum gloeosporioides species complex</taxon>
    </lineage>
</organism>
<sequence>MEHTKASAALAKYAKGQQMVLRPFLNAGAPHTTGMCHGPQGTNSRGRTFDDYVAKHPMNLNLNTFNGFDDKEMAVLEVVDTLSGGMAYGRQITLCKAIATPVSNEGRSRMPIFAEKHQYVVAVAEDAALDDDSFWADNHLCRKVARLEELHKRTKTGLGTIHPDYYGTWILETNDNAEKFPEGRRYVGIILMEHLEGRTIEELCTREPAPKEEVGDLIAPSVPTTILAADGTEHILDVTRTEVRNHIVKQIMHGTVNMLHIGIHWHVDAADVLVVSRRRGEILDKPQAVMLELLVGNRWSARWDERFFDNSDDSYQRLTWPLHPFDRFTHNDFEDFDGW</sequence>
<keyword evidence="2" id="KW-1185">Reference proteome</keyword>
<evidence type="ECO:0000313" key="1">
    <source>
        <dbReference type="EMBL" id="KAK1849539.1"/>
    </source>
</evidence>
<evidence type="ECO:0000313" key="2">
    <source>
        <dbReference type="Proteomes" id="UP001243330"/>
    </source>
</evidence>
<accession>A0AAD9EFK8</accession>
<gene>
    <name evidence="1" type="ORF">CCHR01_07827</name>
</gene>
<dbReference type="Proteomes" id="UP001243330">
    <property type="component" value="Unassembled WGS sequence"/>
</dbReference>
<protein>
    <submittedName>
        <fullName evidence="1">Uncharacterized protein</fullName>
    </submittedName>
</protein>
<comment type="caution">
    <text evidence="1">The sequence shown here is derived from an EMBL/GenBank/DDBJ whole genome shotgun (WGS) entry which is preliminary data.</text>
</comment>
<name>A0AAD9EFK8_9PEZI</name>